<dbReference type="Proteomes" id="UP000237755">
    <property type="component" value="Unassembled WGS sequence"/>
</dbReference>
<evidence type="ECO:0000256" key="1">
    <source>
        <dbReference type="SAM" id="Phobius"/>
    </source>
</evidence>
<sequence length="236" mass="25468">MDAQNDRAIERTARAEHRWPAVLAVLVALSFYAFLPTDVTPTALRALVVVIAVGMLVPVVILNPVRLNKQTSWSRRLAVGLPIMLAIANYAALIQIVILLTVAGSKDAQSLLVAAVQVWVTNVIAFSLIYWELDRGGPVARRVDERDELPLADFRFPQDEDHDAITEVAKRSSAKIDWTPAFIDYLYEAGVGAMAFSPGAAVPLSARMKALILAQSGGGFVMLALIIAHAVGQIGS</sequence>
<proteinExistence type="predicted"/>
<feature type="transmembrane region" description="Helical" evidence="1">
    <location>
        <begin position="210"/>
        <end position="231"/>
    </location>
</feature>
<feature type="transmembrane region" description="Helical" evidence="1">
    <location>
        <begin position="108"/>
        <end position="131"/>
    </location>
</feature>
<keyword evidence="1" id="KW-1133">Transmembrane helix</keyword>
<protein>
    <recommendedName>
        <fullName evidence="4">DUF1345 domain-containing protein</fullName>
    </recommendedName>
</protein>
<accession>A0ABX5B015</accession>
<gene>
    <name evidence="2" type="ORF">GY24_03120</name>
</gene>
<comment type="caution">
    <text evidence="2">The sequence shown here is derived from an EMBL/GenBank/DDBJ whole genome shotgun (WGS) entry which is preliminary data.</text>
</comment>
<keyword evidence="3" id="KW-1185">Reference proteome</keyword>
<keyword evidence="1" id="KW-0812">Transmembrane</keyword>
<evidence type="ECO:0000313" key="3">
    <source>
        <dbReference type="Proteomes" id="UP000237755"/>
    </source>
</evidence>
<evidence type="ECO:0008006" key="4">
    <source>
        <dbReference type="Google" id="ProtNLM"/>
    </source>
</evidence>
<feature type="transmembrane region" description="Helical" evidence="1">
    <location>
        <begin position="77"/>
        <end position="102"/>
    </location>
</feature>
<keyword evidence="1" id="KW-0472">Membrane</keyword>
<name>A0ABX5B015_9MICO</name>
<evidence type="ECO:0000313" key="2">
    <source>
        <dbReference type="EMBL" id="PPL19986.1"/>
    </source>
</evidence>
<reference evidence="2 3" key="1">
    <citation type="journal article" date="2008" name="Int. J. Syst. Evol. Microbiol.">
        <title>Leifsonia pindariensis sp. nov., isolated from the Pindari glacier of the Indian Himalayas, and emended description of the genus Leifsonia.</title>
        <authorList>
            <person name="Reddy G.S."/>
            <person name="Prabagaran S.R."/>
            <person name="Shivaji S."/>
        </authorList>
    </citation>
    <scope>NUCLEOTIDE SEQUENCE [LARGE SCALE GENOMIC DNA]</scope>
    <source>
        <strain evidence="2 3">PON 10</strain>
    </source>
</reference>
<feature type="transmembrane region" description="Helical" evidence="1">
    <location>
        <begin position="21"/>
        <end position="37"/>
    </location>
</feature>
<organism evidence="2 3">
    <name type="scientific">Microterricola pindariensis</name>
    <dbReference type="NCBI Taxonomy" id="478010"/>
    <lineage>
        <taxon>Bacteria</taxon>
        <taxon>Bacillati</taxon>
        <taxon>Actinomycetota</taxon>
        <taxon>Actinomycetes</taxon>
        <taxon>Micrococcales</taxon>
        <taxon>Microbacteriaceae</taxon>
        <taxon>Microterricola</taxon>
    </lineage>
</organism>
<dbReference type="EMBL" id="MPZN01000006">
    <property type="protein sequence ID" value="PPL19986.1"/>
    <property type="molecule type" value="Genomic_DNA"/>
</dbReference>
<feature type="transmembrane region" description="Helical" evidence="1">
    <location>
        <begin position="43"/>
        <end position="65"/>
    </location>
</feature>